<evidence type="ECO:0000256" key="2">
    <source>
        <dbReference type="ARBA" id="ARBA00022723"/>
    </source>
</evidence>
<keyword evidence="3" id="KW-0378">Hydrolase</keyword>
<organism evidence="6 7">
    <name type="scientific">Ruania alba</name>
    <dbReference type="NCBI Taxonomy" id="648782"/>
    <lineage>
        <taxon>Bacteria</taxon>
        <taxon>Bacillati</taxon>
        <taxon>Actinomycetota</taxon>
        <taxon>Actinomycetes</taxon>
        <taxon>Micrococcales</taxon>
        <taxon>Ruaniaceae</taxon>
        <taxon>Ruania</taxon>
    </lineage>
</organism>
<evidence type="ECO:0000313" key="6">
    <source>
        <dbReference type="EMBL" id="SEE21980.1"/>
    </source>
</evidence>
<keyword evidence="4" id="KW-0460">Magnesium</keyword>
<dbReference type="STRING" id="648782.SAMN04488554_1830"/>
<dbReference type="GO" id="GO:0046872">
    <property type="term" value="F:metal ion binding"/>
    <property type="evidence" value="ECO:0007669"/>
    <property type="project" value="UniProtKB-KW"/>
</dbReference>
<sequence length="278" mass="30545">MQRRLVITADDLGVDPETNATIVELLREGVVSATTLIPVASAAEDAVRRLKAAGLTQPRLHVTFSSARGLPAWRPLAPGVSTLTDREGMFALDPAHAERRATAADVARELLAQLDWMRQLGMRPAGLDSHSGTLYGLYGRSMAGQAVDFCAANGLDFRMPRKLSRTLGLTVRGLRRAHRSAVQQADTLRVRLPEVLASSWLPGTMVLSYGQLRAEVLHQLRRLPAGTSELITHPSPPSAAEWLPAAEARKRLWELRLLRDEVFHRALRRAGIEVVPAW</sequence>
<comment type="cofactor">
    <cofactor evidence="1">
        <name>Mg(2+)</name>
        <dbReference type="ChEBI" id="CHEBI:18420"/>
    </cofactor>
</comment>
<gene>
    <name evidence="6" type="ORF">SAMN04488554_1830</name>
</gene>
<accession>A0A1H5H238</accession>
<proteinExistence type="predicted"/>
<dbReference type="GO" id="GO:0005975">
    <property type="term" value="P:carbohydrate metabolic process"/>
    <property type="evidence" value="ECO:0007669"/>
    <property type="project" value="InterPro"/>
</dbReference>
<dbReference type="OrthoDB" id="9774177at2"/>
<evidence type="ECO:0000313" key="7">
    <source>
        <dbReference type="Proteomes" id="UP000199220"/>
    </source>
</evidence>
<dbReference type="Proteomes" id="UP000199220">
    <property type="component" value="Unassembled WGS sequence"/>
</dbReference>
<dbReference type="GO" id="GO:0019213">
    <property type="term" value="F:deacetylase activity"/>
    <property type="evidence" value="ECO:0007669"/>
    <property type="project" value="TreeGrafter"/>
</dbReference>
<dbReference type="GO" id="GO:0016787">
    <property type="term" value="F:hydrolase activity"/>
    <property type="evidence" value="ECO:0007669"/>
    <property type="project" value="UniProtKB-KW"/>
</dbReference>
<keyword evidence="2" id="KW-0479">Metal-binding</keyword>
<keyword evidence="7" id="KW-1185">Reference proteome</keyword>
<dbReference type="EMBL" id="FNTX01000001">
    <property type="protein sequence ID" value="SEE21980.1"/>
    <property type="molecule type" value="Genomic_DNA"/>
</dbReference>
<dbReference type="InterPro" id="IPR006879">
    <property type="entry name" value="YdjC-like"/>
</dbReference>
<protein>
    <recommendedName>
        <fullName evidence="8">ChbG/HpnK family deacetylase</fullName>
    </recommendedName>
</protein>
<dbReference type="PANTHER" id="PTHR31609:SF1">
    <property type="entry name" value="CARBOHYDRATE DEACETYLASE"/>
    <property type="match status" value="1"/>
</dbReference>
<dbReference type="AlphaFoldDB" id="A0A1H5H238"/>
<evidence type="ECO:0000256" key="3">
    <source>
        <dbReference type="ARBA" id="ARBA00022801"/>
    </source>
</evidence>
<dbReference type="RefSeq" id="WP_089772629.1">
    <property type="nucleotide sequence ID" value="NZ_FNTX01000001.1"/>
</dbReference>
<dbReference type="PANTHER" id="PTHR31609">
    <property type="entry name" value="YDJC DEACETYLASE FAMILY MEMBER"/>
    <property type="match status" value="1"/>
</dbReference>
<evidence type="ECO:0008006" key="8">
    <source>
        <dbReference type="Google" id="ProtNLM"/>
    </source>
</evidence>
<keyword evidence="5" id="KW-0119">Carbohydrate metabolism</keyword>
<name>A0A1H5H238_9MICO</name>
<evidence type="ECO:0000256" key="1">
    <source>
        <dbReference type="ARBA" id="ARBA00001946"/>
    </source>
</evidence>
<dbReference type="InterPro" id="IPR011330">
    <property type="entry name" value="Glyco_hydro/deAcase_b/a-brl"/>
</dbReference>
<reference evidence="7" key="1">
    <citation type="submission" date="2016-10" db="EMBL/GenBank/DDBJ databases">
        <authorList>
            <person name="Varghese N."/>
            <person name="Submissions S."/>
        </authorList>
    </citation>
    <scope>NUCLEOTIDE SEQUENCE [LARGE SCALE GENOMIC DNA]</scope>
    <source>
        <strain evidence="7">DSM 21368</strain>
    </source>
</reference>
<dbReference type="Gene3D" id="3.20.20.370">
    <property type="entry name" value="Glycoside hydrolase/deacetylase"/>
    <property type="match status" value="1"/>
</dbReference>
<dbReference type="SUPFAM" id="SSF88713">
    <property type="entry name" value="Glycoside hydrolase/deacetylase"/>
    <property type="match status" value="1"/>
</dbReference>
<evidence type="ECO:0000256" key="5">
    <source>
        <dbReference type="ARBA" id="ARBA00023277"/>
    </source>
</evidence>
<dbReference type="Pfam" id="PF04794">
    <property type="entry name" value="YdjC"/>
    <property type="match status" value="1"/>
</dbReference>
<evidence type="ECO:0000256" key="4">
    <source>
        <dbReference type="ARBA" id="ARBA00022842"/>
    </source>
</evidence>